<comment type="caution">
    <text evidence="3">The sequence shown here is derived from an EMBL/GenBank/DDBJ whole genome shotgun (WGS) entry which is preliminary data.</text>
</comment>
<protein>
    <recommendedName>
        <fullName evidence="5">Lipoprotein</fullName>
    </recommendedName>
</protein>
<dbReference type="PROSITE" id="PS51257">
    <property type="entry name" value="PROKAR_LIPOPROTEIN"/>
    <property type="match status" value="1"/>
</dbReference>
<dbReference type="AlphaFoldDB" id="A0A069S7R2"/>
<dbReference type="RefSeq" id="WP_005845946.1">
    <property type="nucleotide sequence ID" value="NZ_JNHM01000116.1"/>
</dbReference>
<evidence type="ECO:0000256" key="1">
    <source>
        <dbReference type="SAM" id="MobiDB-lite"/>
    </source>
</evidence>
<evidence type="ECO:0000256" key="2">
    <source>
        <dbReference type="SAM" id="SignalP"/>
    </source>
</evidence>
<sequence>MNKKQFLAAAFCLMALAGCTQKTELPENPKDQEEYRDHQGNSWIYNAMLMRWALMPSMANGLSTTHYYYPKSDSWTDANGMKVDAPSKVNVGAKSSTKSKSSGSVFGKTRRSSGVHS</sequence>
<organism evidence="3 4">
    <name type="scientific">Phocaeicola vulgatus str. 3975 RP4</name>
    <dbReference type="NCBI Taxonomy" id="1339352"/>
    <lineage>
        <taxon>Bacteria</taxon>
        <taxon>Pseudomonadati</taxon>
        <taxon>Bacteroidota</taxon>
        <taxon>Bacteroidia</taxon>
        <taxon>Bacteroidales</taxon>
        <taxon>Bacteroidaceae</taxon>
        <taxon>Phocaeicola</taxon>
    </lineage>
</organism>
<proteinExistence type="predicted"/>
<feature type="compositionally biased region" description="Low complexity" evidence="1">
    <location>
        <begin position="94"/>
        <end position="104"/>
    </location>
</feature>
<reference evidence="3 4" key="1">
    <citation type="submission" date="2014-04" db="EMBL/GenBank/DDBJ databases">
        <authorList>
            <person name="Sears C."/>
            <person name="Carroll K."/>
            <person name="Sack B.R."/>
            <person name="Qadri F."/>
            <person name="Myers L.L."/>
            <person name="Chung G.-T."/>
            <person name="Escheverria P."/>
            <person name="Fraser C.M."/>
            <person name="Sadzewicz L."/>
            <person name="Shefchek K.A."/>
            <person name="Tallon L."/>
            <person name="Das S.P."/>
            <person name="Daugherty S."/>
            <person name="Mongodin E.F."/>
        </authorList>
    </citation>
    <scope>NUCLEOTIDE SEQUENCE [LARGE SCALE GENOMIC DNA]</scope>
    <source>
        <strain evidence="3 4">3975 RP4</strain>
    </source>
</reference>
<dbReference type="GeneID" id="5304509"/>
<feature type="chain" id="PRO_5001666168" description="Lipoprotein" evidence="2">
    <location>
        <begin position="23"/>
        <end position="117"/>
    </location>
</feature>
<evidence type="ECO:0000313" key="3">
    <source>
        <dbReference type="EMBL" id="KDS46745.1"/>
    </source>
</evidence>
<gene>
    <name evidence="3" type="ORF">M099_3590</name>
</gene>
<keyword evidence="2" id="KW-0732">Signal</keyword>
<dbReference type="Proteomes" id="UP000027661">
    <property type="component" value="Unassembled WGS sequence"/>
</dbReference>
<feature type="signal peptide" evidence="2">
    <location>
        <begin position="1"/>
        <end position="22"/>
    </location>
</feature>
<feature type="compositionally biased region" description="Basic residues" evidence="1">
    <location>
        <begin position="108"/>
        <end position="117"/>
    </location>
</feature>
<evidence type="ECO:0008006" key="5">
    <source>
        <dbReference type="Google" id="ProtNLM"/>
    </source>
</evidence>
<dbReference type="EMBL" id="JNHM01000116">
    <property type="protein sequence ID" value="KDS46745.1"/>
    <property type="molecule type" value="Genomic_DNA"/>
</dbReference>
<accession>A0A069S7R2</accession>
<dbReference type="DNASU" id="5304509"/>
<evidence type="ECO:0000313" key="4">
    <source>
        <dbReference type="Proteomes" id="UP000027661"/>
    </source>
</evidence>
<name>A0A069S7R2_PHOVU</name>
<feature type="region of interest" description="Disordered" evidence="1">
    <location>
        <begin position="79"/>
        <end position="117"/>
    </location>
</feature>
<dbReference type="PATRIC" id="fig|1339352.3.peg.3390"/>